<evidence type="ECO:0000259" key="1">
    <source>
        <dbReference type="Pfam" id="PF13452"/>
    </source>
</evidence>
<organism evidence="2 3">
    <name type="scientific">Cytobacillus oceanisediminis</name>
    <dbReference type="NCBI Taxonomy" id="665099"/>
    <lineage>
        <taxon>Bacteria</taxon>
        <taxon>Bacillati</taxon>
        <taxon>Bacillota</taxon>
        <taxon>Bacilli</taxon>
        <taxon>Bacillales</taxon>
        <taxon>Bacillaceae</taxon>
        <taxon>Cytobacillus</taxon>
    </lineage>
</organism>
<dbReference type="Pfam" id="PF13452">
    <property type="entry name" value="FAS1_DH_region"/>
    <property type="match status" value="1"/>
</dbReference>
<dbReference type="Gene3D" id="3.10.129.10">
    <property type="entry name" value="Hotdog Thioesterase"/>
    <property type="match status" value="1"/>
</dbReference>
<dbReference type="CDD" id="cd03441">
    <property type="entry name" value="R_hydratase_like"/>
    <property type="match status" value="1"/>
</dbReference>
<sequence length="153" mass="17330">MYSLMESILIEEIKIEPFSFQIERGKIKEFVMAIGDLNPIYYDVESARKMGYRDIPVPPTFPTAIEMWGGLDFETLIALLGLDPLKVLHGGQEYQYIGELYAGDSVTAFPKLISAFEKRNLRFFTIGITYKNSNGELVLYSESTIIERGGSIK</sequence>
<accession>A0A2V3A958</accession>
<dbReference type="PIRSF" id="PIRSF018072">
    <property type="entry name" value="UCP018072"/>
    <property type="match status" value="1"/>
</dbReference>
<dbReference type="EMBL" id="QGTW01000001">
    <property type="protein sequence ID" value="PWW31754.1"/>
    <property type="molecule type" value="Genomic_DNA"/>
</dbReference>
<evidence type="ECO:0000313" key="3">
    <source>
        <dbReference type="Proteomes" id="UP000247150"/>
    </source>
</evidence>
<name>A0A2V3A958_9BACI</name>
<gene>
    <name evidence="2" type="ORF">DFO73_1017</name>
</gene>
<proteinExistence type="predicted"/>
<dbReference type="AlphaFoldDB" id="A0A2V3A958"/>
<evidence type="ECO:0000313" key="2">
    <source>
        <dbReference type="EMBL" id="PWW31754.1"/>
    </source>
</evidence>
<dbReference type="InterPro" id="IPR029069">
    <property type="entry name" value="HotDog_dom_sf"/>
</dbReference>
<dbReference type="InterPro" id="IPR016709">
    <property type="entry name" value="HadA-like"/>
</dbReference>
<dbReference type="InterPro" id="IPR039569">
    <property type="entry name" value="FAS1-like_DH_region"/>
</dbReference>
<comment type="caution">
    <text evidence="2">The sequence shown here is derived from an EMBL/GenBank/DDBJ whole genome shotgun (WGS) entry which is preliminary data.</text>
</comment>
<reference evidence="2 3" key="1">
    <citation type="submission" date="2018-05" db="EMBL/GenBank/DDBJ databases">
        <title>Freshwater and sediment microbial communities from various areas in North America, analyzing microbe dynamics in response to fracking.</title>
        <authorList>
            <person name="Lamendella R."/>
        </authorList>
    </citation>
    <scope>NUCLEOTIDE SEQUENCE [LARGE SCALE GENOMIC DNA]</scope>
    <source>
        <strain evidence="2 3">15_TX</strain>
    </source>
</reference>
<dbReference type="SUPFAM" id="SSF54637">
    <property type="entry name" value="Thioesterase/thiol ester dehydrase-isomerase"/>
    <property type="match status" value="1"/>
</dbReference>
<protein>
    <submittedName>
        <fullName evidence="2">Acyl dehydratase</fullName>
    </submittedName>
</protein>
<dbReference type="Proteomes" id="UP000247150">
    <property type="component" value="Unassembled WGS sequence"/>
</dbReference>
<feature type="domain" description="FAS1-like dehydratase" evidence="1">
    <location>
        <begin position="14"/>
        <end position="138"/>
    </location>
</feature>